<proteinExistence type="predicted"/>
<dbReference type="Gene3D" id="3.40.50.1820">
    <property type="entry name" value="alpha/beta hydrolase"/>
    <property type="match status" value="1"/>
</dbReference>
<dbReference type="InterPro" id="IPR050266">
    <property type="entry name" value="AB_hydrolase_sf"/>
</dbReference>
<dbReference type="RefSeq" id="WP_069670393.1">
    <property type="nucleotide sequence ID" value="NZ_MCBT01000011.1"/>
</dbReference>
<dbReference type="InterPro" id="IPR029058">
    <property type="entry name" value="AB_hydrolase_fold"/>
</dbReference>
<evidence type="ECO:0000313" key="3">
    <source>
        <dbReference type="Proteomes" id="UP000095230"/>
    </source>
</evidence>
<evidence type="ECO:0000259" key="1">
    <source>
        <dbReference type="Pfam" id="PF12697"/>
    </source>
</evidence>
<dbReference type="PANTHER" id="PTHR43798:SF33">
    <property type="entry name" value="HYDROLASE, PUTATIVE (AFU_ORTHOLOGUE AFUA_2G14860)-RELATED"/>
    <property type="match status" value="1"/>
</dbReference>
<accession>A0A1E5IXE9</accession>
<protein>
    <recommendedName>
        <fullName evidence="1">AB hydrolase-1 domain-containing protein</fullName>
    </recommendedName>
</protein>
<feature type="domain" description="AB hydrolase-1" evidence="1">
    <location>
        <begin position="22"/>
        <end position="254"/>
    </location>
</feature>
<dbReference type="EMBL" id="MCBT01000011">
    <property type="protein sequence ID" value="OEG75189.1"/>
    <property type="molecule type" value="Genomic_DNA"/>
</dbReference>
<dbReference type="Proteomes" id="UP000095230">
    <property type="component" value="Unassembled WGS sequence"/>
</dbReference>
<dbReference type="GO" id="GO:0046464">
    <property type="term" value="P:acylglycerol catabolic process"/>
    <property type="evidence" value="ECO:0007669"/>
    <property type="project" value="TreeGrafter"/>
</dbReference>
<name>A0A1E5IXE9_SHECO</name>
<dbReference type="Pfam" id="PF12697">
    <property type="entry name" value="Abhydrolase_6"/>
    <property type="match status" value="1"/>
</dbReference>
<organism evidence="2 3">
    <name type="scientific">Shewanella colwelliana</name>
    <name type="common">Alteromonas colwelliana</name>
    <dbReference type="NCBI Taxonomy" id="23"/>
    <lineage>
        <taxon>Bacteria</taxon>
        <taxon>Pseudomonadati</taxon>
        <taxon>Pseudomonadota</taxon>
        <taxon>Gammaproteobacteria</taxon>
        <taxon>Alteromonadales</taxon>
        <taxon>Shewanellaceae</taxon>
        <taxon>Shewanella</taxon>
    </lineage>
</organism>
<dbReference type="GO" id="GO:0047372">
    <property type="term" value="F:monoacylglycerol lipase activity"/>
    <property type="evidence" value="ECO:0007669"/>
    <property type="project" value="TreeGrafter"/>
</dbReference>
<comment type="caution">
    <text evidence="2">The sequence shown here is derived from an EMBL/GenBank/DDBJ whole genome shotgun (WGS) entry which is preliminary data.</text>
</comment>
<dbReference type="STRING" id="23.BEL05_02740"/>
<dbReference type="OrthoDB" id="5296151at2"/>
<reference evidence="2 3" key="1">
    <citation type="submission" date="2016-07" db="EMBL/GenBank/DDBJ databases">
        <title>Whole-genome of two Shewanella species isolated from a digestive organ of sea cucumber Apostichopus japonicus Selenka 1867.</title>
        <authorList>
            <person name="Hong H.-H."/>
            <person name="Choi H."/>
            <person name="Cheon S."/>
            <person name="Oh J.-S."/>
            <person name="Lee H.-G."/>
            <person name="Park C."/>
        </authorList>
    </citation>
    <scope>NUCLEOTIDE SEQUENCE [LARGE SCALE GENOMIC DNA]</scope>
    <source>
        <strain evidence="2 3">CSB03KR</strain>
    </source>
</reference>
<dbReference type="SUPFAM" id="SSF53474">
    <property type="entry name" value="alpha/beta-Hydrolases"/>
    <property type="match status" value="1"/>
</dbReference>
<sequence length="262" mass="30043">MVEIIDVNGTQVHVQGQGEQTIVMLHGWPDTYRLWDPQVEILQSNYRCVRFSLPGYEDGQSRTLYTLEQIVALINEVVTAVSPNNKVVLMLHDWGCFFGYQFYMRHQDKVEKIIGVDIGDAGSPDHKLSAKVKAFMFTYQMWLATAWKIGGGLGDAMTRKMAKWLHAPGDQKLISASMTYSYYWKWSRTLTGKPLGHLPLDIQCPLLFLYGKNKPGMFHSQPWERKMAAIEGNQVIAFDTRHWVMTEAPDKFNHAITDWLAK</sequence>
<dbReference type="InterPro" id="IPR000073">
    <property type="entry name" value="AB_hydrolase_1"/>
</dbReference>
<dbReference type="PANTHER" id="PTHR43798">
    <property type="entry name" value="MONOACYLGLYCEROL LIPASE"/>
    <property type="match status" value="1"/>
</dbReference>
<evidence type="ECO:0000313" key="2">
    <source>
        <dbReference type="EMBL" id="OEG75189.1"/>
    </source>
</evidence>
<dbReference type="GO" id="GO:0016020">
    <property type="term" value="C:membrane"/>
    <property type="evidence" value="ECO:0007669"/>
    <property type="project" value="TreeGrafter"/>
</dbReference>
<gene>
    <name evidence="2" type="ORF">BEL05_02740</name>
</gene>
<dbReference type="AlphaFoldDB" id="A0A1E5IXE9"/>